<reference evidence="3 4" key="1">
    <citation type="submission" date="2016-06" db="EMBL/GenBank/DDBJ databases">
        <authorList>
            <person name="Kjaerup R.B."/>
            <person name="Dalgaard T.S."/>
            <person name="Juul-Madsen H.R."/>
        </authorList>
    </citation>
    <scope>NUCLEOTIDE SEQUENCE [LARGE SCALE GENOMIC DNA]</scope>
    <source>
        <strain evidence="3 4">DSM 43904</strain>
    </source>
</reference>
<gene>
    <name evidence="3" type="ORF">GA0070609_3424</name>
</gene>
<evidence type="ECO:0000313" key="3">
    <source>
        <dbReference type="EMBL" id="SCG58193.1"/>
    </source>
</evidence>
<dbReference type="Pfam" id="PF01381">
    <property type="entry name" value="HTH_3"/>
    <property type="match status" value="1"/>
</dbReference>
<evidence type="ECO:0000313" key="4">
    <source>
        <dbReference type="Proteomes" id="UP000198217"/>
    </source>
</evidence>
<accession>A0A1C5IJB4</accession>
<keyword evidence="4" id="KW-1185">Reference proteome</keyword>
<dbReference type="Gene3D" id="1.10.260.40">
    <property type="entry name" value="lambda repressor-like DNA-binding domains"/>
    <property type="match status" value="1"/>
</dbReference>
<dbReference type="InterPro" id="IPR010982">
    <property type="entry name" value="Lambda_DNA-bd_dom_sf"/>
</dbReference>
<feature type="domain" description="HTH cro/C1-type" evidence="2">
    <location>
        <begin position="31"/>
        <end position="91"/>
    </location>
</feature>
<dbReference type="SUPFAM" id="SSF47413">
    <property type="entry name" value="lambda repressor-like DNA-binding domains"/>
    <property type="match status" value="1"/>
</dbReference>
<protein>
    <submittedName>
        <fullName evidence="3">Helix-turn-helix</fullName>
    </submittedName>
</protein>
<feature type="region of interest" description="Disordered" evidence="1">
    <location>
        <begin position="227"/>
        <end position="278"/>
    </location>
</feature>
<dbReference type="AlphaFoldDB" id="A0A1C5IJB4"/>
<dbReference type="InterPro" id="IPR001387">
    <property type="entry name" value="Cro/C1-type_HTH"/>
</dbReference>
<sequence>MTTSPETPGRGEKRPEPGWSVLLARRVAAEVRYWREQRGMTALQLARRTAQLGYQLPRSVLANLENNRRDTVTVAELLILAAALDVPPVLLIAPVGRERDIEVLPATRTTPWHVRGWIHGAVELNYQGFSATMWQQSRRAITLYDIHRLLVREHQQIQRRIQQLADQEHLVVGEIASDDLRLSRGPLADFLTELAYSLDRLRMHRGLIKSEGFQLPDLPPSVSAALKETAPSGRHRHATGDDQDDHLLPPLVYQELMASRPDLGGDEPDQESRGCSSS</sequence>
<dbReference type="Proteomes" id="UP000198217">
    <property type="component" value="Chromosome I"/>
</dbReference>
<dbReference type="CDD" id="cd00093">
    <property type="entry name" value="HTH_XRE"/>
    <property type="match status" value="1"/>
</dbReference>
<evidence type="ECO:0000256" key="1">
    <source>
        <dbReference type="SAM" id="MobiDB-lite"/>
    </source>
</evidence>
<dbReference type="GO" id="GO:0003677">
    <property type="term" value="F:DNA binding"/>
    <property type="evidence" value="ECO:0007669"/>
    <property type="project" value="InterPro"/>
</dbReference>
<proteinExistence type="predicted"/>
<evidence type="ECO:0000259" key="2">
    <source>
        <dbReference type="PROSITE" id="PS50943"/>
    </source>
</evidence>
<name>A0A1C5IJB4_9ACTN</name>
<dbReference type="PROSITE" id="PS50943">
    <property type="entry name" value="HTH_CROC1"/>
    <property type="match status" value="1"/>
</dbReference>
<dbReference type="RefSeq" id="WP_088994657.1">
    <property type="nucleotide sequence ID" value="NZ_LT607750.1"/>
</dbReference>
<dbReference type="EMBL" id="LT607750">
    <property type="protein sequence ID" value="SCG58193.1"/>
    <property type="molecule type" value="Genomic_DNA"/>
</dbReference>
<dbReference type="SMART" id="SM00530">
    <property type="entry name" value="HTH_XRE"/>
    <property type="match status" value="1"/>
</dbReference>
<organism evidence="3 4">
    <name type="scientific">Micromonospora echinaurantiaca</name>
    <dbReference type="NCBI Taxonomy" id="47857"/>
    <lineage>
        <taxon>Bacteria</taxon>
        <taxon>Bacillati</taxon>
        <taxon>Actinomycetota</taxon>
        <taxon>Actinomycetes</taxon>
        <taxon>Micromonosporales</taxon>
        <taxon>Micromonosporaceae</taxon>
        <taxon>Micromonospora</taxon>
    </lineage>
</organism>